<keyword evidence="2" id="KW-0560">Oxidoreductase</keyword>
<dbReference type="InterPro" id="IPR036291">
    <property type="entry name" value="NAD(P)-bd_dom_sf"/>
</dbReference>
<dbReference type="SUPFAM" id="SSF51735">
    <property type="entry name" value="NAD(P)-binding Rossmann-fold domains"/>
    <property type="match status" value="1"/>
</dbReference>
<protein>
    <submittedName>
        <fullName evidence="3">3-oxoacyl-ACP reductase</fullName>
    </submittedName>
</protein>
<gene>
    <name evidence="3" type="ORF">AXI58_07685</name>
</gene>
<dbReference type="EMBL" id="LSBA01000004">
    <property type="protein sequence ID" value="KXZ22649.1"/>
    <property type="molecule type" value="Genomic_DNA"/>
</dbReference>
<dbReference type="GO" id="GO:0016616">
    <property type="term" value="F:oxidoreductase activity, acting on the CH-OH group of donors, NAD or NADP as acceptor"/>
    <property type="evidence" value="ECO:0007669"/>
    <property type="project" value="TreeGrafter"/>
</dbReference>
<evidence type="ECO:0000313" key="4">
    <source>
        <dbReference type="Proteomes" id="UP000075430"/>
    </source>
</evidence>
<evidence type="ECO:0000256" key="2">
    <source>
        <dbReference type="ARBA" id="ARBA00023002"/>
    </source>
</evidence>
<evidence type="ECO:0000256" key="1">
    <source>
        <dbReference type="ARBA" id="ARBA00006484"/>
    </source>
</evidence>
<dbReference type="OrthoDB" id="9803333at2"/>
<dbReference type="Gene3D" id="3.40.50.720">
    <property type="entry name" value="NAD(P)-binding Rossmann-like Domain"/>
    <property type="match status" value="1"/>
</dbReference>
<dbReference type="Pfam" id="PF13561">
    <property type="entry name" value="adh_short_C2"/>
    <property type="match status" value="1"/>
</dbReference>
<dbReference type="GO" id="GO:0048038">
    <property type="term" value="F:quinone binding"/>
    <property type="evidence" value="ECO:0007669"/>
    <property type="project" value="TreeGrafter"/>
</dbReference>
<dbReference type="STRING" id="1793963.AXI58_07685"/>
<proteinExistence type="inferred from homology"/>
<organism evidence="3 4">
    <name type="scientific">Bacillus nakamurai</name>
    <dbReference type="NCBI Taxonomy" id="1793963"/>
    <lineage>
        <taxon>Bacteria</taxon>
        <taxon>Bacillati</taxon>
        <taxon>Bacillota</taxon>
        <taxon>Bacilli</taxon>
        <taxon>Bacillales</taxon>
        <taxon>Bacillaceae</taxon>
        <taxon>Bacillus</taxon>
    </lineage>
</organism>
<comment type="similarity">
    <text evidence="1">Belongs to the short-chain dehydrogenases/reductases (SDR) family.</text>
</comment>
<dbReference type="PANTHER" id="PTHR42760:SF133">
    <property type="entry name" value="3-OXOACYL-[ACYL-CARRIER-PROTEIN] REDUCTASE"/>
    <property type="match status" value="1"/>
</dbReference>
<dbReference type="PRINTS" id="PR00080">
    <property type="entry name" value="SDRFAMILY"/>
</dbReference>
<dbReference type="InterPro" id="IPR002347">
    <property type="entry name" value="SDR_fam"/>
</dbReference>
<keyword evidence="4" id="KW-1185">Reference proteome</keyword>
<dbReference type="GO" id="GO:0006633">
    <property type="term" value="P:fatty acid biosynthetic process"/>
    <property type="evidence" value="ECO:0007669"/>
    <property type="project" value="TreeGrafter"/>
</dbReference>
<dbReference type="InterPro" id="IPR020904">
    <property type="entry name" value="Sc_DH/Rdtase_CS"/>
</dbReference>
<dbReference type="RefSeq" id="WP_061520238.1">
    <property type="nucleotide sequence ID" value="NZ_JARLZY010000002.1"/>
</dbReference>
<dbReference type="Proteomes" id="UP000075430">
    <property type="component" value="Unassembled WGS sequence"/>
</dbReference>
<dbReference type="PANTHER" id="PTHR42760">
    <property type="entry name" value="SHORT-CHAIN DEHYDROGENASES/REDUCTASES FAMILY MEMBER"/>
    <property type="match status" value="1"/>
</dbReference>
<dbReference type="NCBIfam" id="NF009466">
    <property type="entry name" value="PRK12826.1-2"/>
    <property type="match status" value="1"/>
</dbReference>
<dbReference type="PROSITE" id="PS00061">
    <property type="entry name" value="ADH_SHORT"/>
    <property type="match status" value="1"/>
</dbReference>
<reference evidence="4" key="1">
    <citation type="submission" date="2016-02" db="EMBL/GenBank/DDBJ databases">
        <authorList>
            <person name="Dunlap C."/>
        </authorList>
    </citation>
    <scope>NUCLEOTIDE SEQUENCE [LARGE SCALE GENOMIC DNA]</scope>
    <source>
        <strain evidence="4">NRRL B-41092</strain>
    </source>
</reference>
<evidence type="ECO:0000313" key="3">
    <source>
        <dbReference type="EMBL" id="KXZ22649.1"/>
    </source>
</evidence>
<sequence length="237" mass="26223">MKKLVIITGGTGDLGQSIIKKFHQNDYLVYFTYFGNIEKARLIEEKCPTTTAVKVDVRDYTQVKECIEKIYDTHGRIDCLINNAGINKDKSITFMNQRSWQDVINTNLNGTFNCCKFVSKYMINQGNGSIINMSSVSGMKGIEGQTNYSAAKAGINGLTKTLAKEMAKYNVRVNAICPGFIESDMTSNLDENRLVNLIPMQHLGSPDDVSELALFLSENGSKYITGQMITVDGGLSI</sequence>
<comment type="caution">
    <text evidence="3">The sequence shown here is derived from an EMBL/GenBank/DDBJ whole genome shotgun (WGS) entry which is preliminary data.</text>
</comment>
<accession>A0A150FBF7</accession>
<dbReference type="AlphaFoldDB" id="A0A150FBF7"/>
<name>A0A150FBF7_9BACI</name>
<dbReference type="PRINTS" id="PR00081">
    <property type="entry name" value="GDHRDH"/>
</dbReference>
<dbReference type="FunFam" id="3.40.50.720:FF:000173">
    <property type="entry name" value="3-oxoacyl-[acyl-carrier protein] reductase"/>
    <property type="match status" value="1"/>
</dbReference>